<dbReference type="RefSeq" id="WP_088441367.1">
    <property type="nucleotide sequence ID" value="NZ_BMMC01000013.1"/>
</dbReference>
<dbReference type="AlphaFoldDB" id="A0A246JWR8"/>
<accession>A0A246JWR8</accession>
<gene>
    <name evidence="1" type="ORF">CDQ92_10930</name>
</gene>
<evidence type="ECO:0000313" key="1">
    <source>
        <dbReference type="EMBL" id="OWQ97519.1"/>
    </source>
</evidence>
<dbReference type="OrthoDB" id="7285254at2"/>
<name>A0A246JWR8_9SPHN</name>
<protein>
    <recommendedName>
        <fullName evidence="3">DUF1173 domain-containing protein</fullName>
    </recommendedName>
</protein>
<evidence type="ECO:0008006" key="3">
    <source>
        <dbReference type="Google" id="ProtNLM"/>
    </source>
</evidence>
<dbReference type="EMBL" id="NISK01000002">
    <property type="protein sequence ID" value="OWQ97519.1"/>
    <property type="molecule type" value="Genomic_DNA"/>
</dbReference>
<keyword evidence="2" id="KW-1185">Reference proteome</keyword>
<evidence type="ECO:0000313" key="2">
    <source>
        <dbReference type="Proteomes" id="UP000197361"/>
    </source>
</evidence>
<sequence>MWLIPRNSDGCGGARIALPALVREALVRWYIGEGSRADEEAGIMLVQQARIGERWIACDCLADGEAPPILTPAFLSEADTYYLRRLTSPKRPEHRTDCPFFREQATNRLSEVRTQDSPADPPIGFFEVLRPAPENLAQRPESDTTDDRTRHGSIPRLARLLWRLMMLSRLNHCPPLRDEDPERSISREFQRLAFAAARVEIAPGIELGRAFWTHAQPLHSRRVFAALRALAPQWPRGHAPQGFLALYAQHVRGSTIEVADGEPVVLANRVQSPSIRGNQIKGPYLVLVVAGQYPEARGYAALRGYAQPVFKGNRFVPVDSEFERLVLGELVELRRTLDRAGWDLSIAKPLFDTLTPTGACRPDFILEACARRTGEIRRIVVEAMGSSDPDHLASKAVTHPRMRQIAPISLVSSEDLESGRVGDIVRGALGV</sequence>
<organism evidence="1 2">
    <name type="scientific">Sphingopyxis bauzanensis</name>
    <dbReference type="NCBI Taxonomy" id="651663"/>
    <lineage>
        <taxon>Bacteria</taxon>
        <taxon>Pseudomonadati</taxon>
        <taxon>Pseudomonadota</taxon>
        <taxon>Alphaproteobacteria</taxon>
        <taxon>Sphingomonadales</taxon>
        <taxon>Sphingomonadaceae</taxon>
        <taxon>Sphingopyxis</taxon>
    </lineage>
</organism>
<dbReference type="Proteomes" id="UP000197361">
    <property type="component" value="Unassembled WGS sequence"/>
</dbReference>
<comment type="caution">
    <text evidence="1">The sequence shown here is derived from an EMBL/GenBank/DDBJ whole genome shotgun (WGS) entry which is preliminary data.</text>
</comment>
<proteinExistence type="predicted"/>
<reference evidence="1 2" key="1">
    <citation type="journal article" date="2010" name="Int. J. Syst. Evol. Microbiol.">
        <title>Sphingopyxis bauzanensis sp. nov., a psychrophilic bacterium isolated from soil.</title>
        <authorList>
            <person name="Zhang D.C."/>
            <person name="Liu H.C."/>
            <person name="Xin Y.H."/>
            <person name="Zhou Y.G."/>
            <person name="Schinner F."/>
            <person name="Margesin R."/>
        </authorList>
    </citation>
    <scope>NUCLEOTIDE SEQUENCE [LARGE SCALE GENOMIC DNA]</scope>
    <source>
        <strain evidence="1 2">DSM 22271</strain>
    </source>
</reference>